<dbReference type="InterPro" id="IPR000007">
    <property type="entry name" value="Tubby_C"/>
</dbReference>
<feature type="domain" description="Tubby C-terminal" evidence="1">
    <location>
        <begin position="66"/>
        <end position="111"/>
    </location>
</feature>
<reference evidence="2" key="1">
    <citation type="submission" date="2020-01" db="EMBL/GenBank/DDBJ databases">
        <authorList>
            <person name="Mishra B."/>
        </authorList>
    </citation>
    <scope>NUCLEOTIDE SEQUENCE [LARGE SCALE GENOMIC DNA]</scope>
</reference>
<dbReference type="SUPFAM" id="SSF54518">
    <property type="entry name" value="Tubby C-terminal domain-like"/>
    <property type="match status" value="1"/>
</dbReference>
<dbReference type="InterPro" id="IPR025659">
    <property type="entry name" value="Tubby-like_C"/>
</dbReference>
<evidence type="ECO:0000313" key="3">
    <source>
        <dbReference type="Proteomes" id="UP000467841"/>
    </source>
</evidence>
<name>A0A6D2K9U5_9BRAS</name>
<dbReference type="Gene3D" id="3.20.90.10">
    <property type="entry name" value="Tubby Protein, Chain A"/>
    <property type="match status" value="1"/>
</dbReference>
<dbReference type="Pfam" id="PF01167">
    <property type="entry name" value="Tub"/>
    <property type="match status" value="1"/>
</dbReference>
<dbReference type="Proteomes" id="UP000467841">
    <property type="component" value="Unassembled WGS sequence"/>
</dbReference>
<organism evidence="2 3">
    <name type="scientific">Microthlaspi erraticum</name>
    <dbReference type="NCBI Taxonomy" id="1685480"/>
    <lineage>
        <taxon>Eukaryota</taxon>
        <taxon>Viridiplantae</taxon>
        <taxon>Streptophyta</taxon>
        <taxon>Embryophyta</taxon>
        <taxon>Tracheophyta</taxon>
        <taxon>Spermatophyta</taxon>
        <taxon>Magnoliopsida</taxon>
        <taxon>eudicotyledons</taxon>
        <taxon>Gunneridae</taxon>
        <taxon>Pentapetalae</taxon>
        <taxon>rosids</taxon>
        <taxon>malvids</taxon>
        <taxon>Brassicales</taxon>
        <taxon>Brassicaceae</taxon>
        <taxon>Coluteocarpeae</taxon>
        <taxon>Microthlaspi</taxon>
    </lineage>
</organism>
<keyword evidence="3" id="KW-1185">Reference proteome</keyword>
<dbReference type="EMBL" id="CACVBM020001340">
    <property type="protein sequence ID" value="CAA7046285.1"/>
    <property type="molecule type" value="Genomic_DNA"/>
</dbReference>
<sequence>MAMASLARRKVFSLIGFESSGHHRRRLRGIDQGGSAWSRKTCIEKGRRTRWHLSQRRMHSLKALSGVKSKLLLSAKKARKATGAEFVVSLSRNDFSRSSSNYIGKLRSNLVIPCLISVHRVYQPRNPEDEEESVDGFLLRELRRRVKTSRRDDTSNSNAGV</sequence>
<protein>
    <recommendedName>
        <fullName evidence="1">Tubby C-terminal domain-containing protein</fullName>
    </recommendedName>
</protein>
<evidence type="ECO:0000259" key="1">
    <source>
        <dbReference type="Pfam" id="PF01167"/>
    </source>
</evidence>
<comment type="caution">
    <text evidence="2">The sequence shown here is derived from an EMBL/GenBank/DDBJ whole genome shotgun (WGS) entry which is preliminary data.</text>
</comment>
<proteinExistence type="predicted"/>
<dbReference type="AlphaFoldDB" id="A0A6D2K9U5"/>
<evidence type="ECO:0000313" key="2">
    <source>
        <dbReference type="EMBL" id="CAA7046285.1"/>
    </source>
</evidence>
<accession>A0A6D2K9U5</accession>
<gene>
    <name evidence="2" type="ORF">MERR_LOCUS33520</name>
</gene>